<evidence type="ECO:0000313" key="1">
    <source>
        <dbReference type="EMBL" id="TDO24197.1"/>
    </source>
</evidence>
<organism evidence="1 2">
    <name type="scientific">Pedobacter duraquae</name>
    <dbReference type="NCBI Taxonomy" id="425511"/>
    <lineage>
        <taxon>Bacteria</taxon>
        <taxon>Pseudomonadati</taxon>
        <taxon>Bacteroidota</taxon>
        <taxon>Sphingobacteriia</taxon>
        <taxon>Sphingobacteriales</taxon>
        <taxon>Sphingobacteriaceae</taxon>
        <taxon>Pedobacter</taxon>
    </lineage>
</organism>
<comment type="caution">
    <text evidence="1">The sequence shown here is derived from an EMBL/GenBank/DDBJ whole genome shotgun (WGS) entry which is preliminary data.</text>
</comment>
<sequence length="41" mass="4737">MYSLLSWLVKAEHSGHIIQASEPQLIIDQINLVLKKTNLYK</sequence>
<evidence type="ECO:0000313" key="2">
    <source>
        <dbReference type="Proteomes" id="UP000295499"/>
    </source>
</evidence>
<proteinExistence type="predicted"/>
<protein>
    <submittedName>
        <fullName evidence="1">Uncharacterized protein</fullName>
    </submittedName>
</protein>
<name>A0A4R6IPT4_9SPHI</name>
<keyword evidence="2" id="KW-1185">Reference proteome</keyword>
<gene>
    <name evidence="1" type="ORF">CLV32_0486</name>
</gene>
<dbReference type="RefSeq" id="WP_262711499.1">
    <property type="nucleotide sequence ID" value="NZ_SNWM01000001.1"/>
</dbReference>
<dbReference type="AlphaFoldDB" id="A0A4R6IPT4"/>
<accession>A0A4R6IPT4</accession>
<dbReference type="Proteomes" id="UP000295499">
    <property type="component" value="Unassembled WGS sequence"/>
</dbReference>
<dbReference type="EMBL" id="SNWM01000001">
    <property type="protein sequence ID" value="TDO24197.1"/>
    <property type="molecule type" value="Genomic_DNA"/>
</dbReference>
<reference evidence="1 2" key="1">
    <citation type="submission" date="2019-03" db="EMBL/GenBank/DDBJ databases">
        <title>Genomic Encyclopedia of Archaeal and Bacterial Type Strains, Phase II (KMG-II): from individual species to whole genera.</title>
        <authorList>
            <person name="Goeker M."/>
        </authorList>
    </citation>
    <scope>NUCLEOTIDE SEQUENCE [LARGE SCALE GENOMIC DNA]</scope>
    <source>
        <strain evidence="1 2">DSM 19034</strain>
    </source>
</reference>